<dbReference type="GO" id="GO:0006402">
    <property type="term" value="P:mRNA catabolic process"/>
    <property type="evidence" value="ECO:0007669"/>
    <property type="project" value="TreeGrafter"/>
</dbReference>
<dbReference type="RefSeq" id="WP_191281829.1">
    <property type="nucleotide sequence ID" value="NZ_BNAI01000001.1"/>
</dbReference>
<dbReference type="InterPro" id="IPR012340">
    <property type="entry name" value="NA-bd_OB-fold"/>
</dbReference>
<evidence type="ECO:0000313" key="3">
    <source>
        <dbReference type="Proteomes" id="UP000617531"/>
    </source>
</evidence>
<dbReference type="Pfam" id="PF00773">
    <property type="entry name" value="RNB"/>
    <property type="match status" value="1"/>
</dbReference>
<dbReference type="SMART" id="SM00955">
    <property type="entry name" value="RNB"/>
    <property type="match status" value="1"/>
</dbReference>
<dbReference type="PANTHER" id="PTHR23355:SF9">
    <property type="entry name" value="DIS3-LIKE EXONUCLEASE 2"/>
    <property type="match status" value="1"/>
</dbReference>
<dbReference type="InterPro" id="IPR001900">
    <property type="entry name" value="RNase_II/R"/>
</dbReference>
<feature type="domain" description="RNB" evidence="1">
    <location>
        <begin position="53"/>
        <end position="367"/>
    </location>
</feature>
<dbReference type="Proteomes" id="UP000617531">
    <property type="component" value="Unassembled WGS sequence"/>
</dbReference>
<dbReference type="SUPFAM" id="SSF50249">
    <property type="entry name" value="Nucleic acid-binding proteins"/>
    <property type="match status" value="1"/>
</dbReference>
<dbReference type="PANTHER" id="PTHR23355">
    <property type="entry name" value="RIBONUCLEASE"/>
    <property type="match status" value="1"/>
</dbReference>
<reference evidence="2" key="1">
    <citation type="journal article" date="2014" name="Int. J. Syst. Evol. Microbiol.">
        <title>Complete genome sequence of Corynebacterium casei LMG S-19264T (=DSM 44701T), isolated from a smear-ripened cheese.</title>
        <authorList>
            <consortium name="US DOE Joint Genome Institute (JGI-PGF)"/>
            <person name="Walter F."/>
            <person name="Albersmeier A."/>
            <person name="Kalinowski J."/>
            <person name="Ruckert C."/>
        </authorList>
    </citation>
    <scope>NUCLEOTIDE SEQUENCE</scope>
    <source>
        <strain evidence="2">CGMCC 1.16548</strain>
    </source>
</reference>
<sequence>MPSVPLKLTREASQPELVAALAAIRAELELPSGFPAEVSAEAGRAVDAYEPPDLDLTDLPFVTIDPAGATDLDQALAIEPDGAGWRVFYAIADLPGFVAPGGAIDDEARERGQTLYAADGRIPLHPVTISEGAASLLPDVERGAFVWELQLDASGRQTSARVRRARVRSRRQWSYEDAQAAVAGDPMLGMLRDVGEARIAQESERGGASLSTPEILVVREGREYRLERRVVLPVATWNAQISLLTGMAAARMMLDAGVGILRTMPPAEPEAIERFRRRTIALGTPWAEAERYGDYLRRLDNDEPRQIAIRHAAASLFRGAAYAPFDGAPPSESVQAAIGAPYAHVTAPLRRLVDRFGLEVCLAVSGGTDVPAWVREALPLLPAAMGRSTNTAGRLGRRMLDTVEAAVLAPHVGEVFDALAITDATVQLVEPAVEAACDGSPEPGSHVRVRLVEADIATGTVRFRVS</sequence>
<protein>
    <submittedName>
        <fullName evidence="2">Ribonuclease R</fullName>
    </submittedName>
</protein>
<gene>
    <name evidence="2" type="ORF">GCM10011600_05510</name>
</gene>
<accession>A0A8J3GNJ6</accession>
<dbReference type="EMBL" id="BNAI01000001">
    <property type="protein sequence ID" value="GHF07703.1"/>
    <property type="molecule type" value="Genomic_DNA"/>
</dbReference>
<keyword evidence="3" id="KW-1185">Reference proteome</keyword>
<dbReference type="GO" id="GO:0004540">
    <property type="term" value="F:RNA nuclease activity"/>
    <property type="evidence" value="ECO:0007669"/>
    <property type="project" value="InterPro"/>
</dbReference>
<dbReference type="Pfam" id="PF18614">
    <property type="entry name" value="RNase_II_C_S1"/>
    <property type="match status" value="1"/>
</dbReference>
<evidence type="ECO:0000259" key="1">
    <source>
        <dbReference type="SMART" id="SM00955"/>
    </source>
</evidence>
<name>A0A8J3GNJ6_9MICO</name>
<reference evidence="2" key="2">
    <citation type="submission" date="2020-09" db="EMBL/GenBank/DDBJ databases">
        <authorList>
            <person name="Sun Q."/>
            <person name="Zhou Y."/>
        </authorList>
    </citation>
    <scope>NUCLEOTIDE SEQUENCE</scope>
    <source>
        <strain evidence="2">CGMCC 1.16548</strain>
    </source>
</reference>
<dbReference type="GO" id="GO:0003723">
    <property type="term" value="F:RNA binding"/>
    <property type="evidence" value="ECO:0007669"/>
    <property type="project" value="InterPro"/>
</dbReference>
<comment type="caution">
    <text evidence="2">The sequence shown here is derived from an EMBL/GenBank/DDBJ whole genome shotgun (WGS) entry which is preliminary data.</text>
</comment>
<dbReference type="AlphaFoldDB" id="A0A8J3GNJ6"/>
<dbReference type="InterPro" id="IPR040596">
    <property type="entry name" value="RNase_II_C_S1"/>
</dbReference>
<evidence type="ECO:0000313" key="2">
    <source>
        <dbReference type="EMBL" id="GHF07703.1"/>
    </source>
</evidence>
<proteinExistence type="predicted"/>
<organism evidence="2 3">
    <name type="scientific">Pseudolysinimonas yzui</name>
    <dbReference type="NCBI Taxonomy" id="2708254"/>
    <lineage>
        <taxon>Bacteria</taxon>
        <taxon>Bacillati</taxon>
        <taxon>Actinomycetota</taxon>
        <taxon>Actinomycetes</taxon>
        <taxon>Micrococcales</taxon>
        <taxon>Microbacteriaceae</taxon>
        <taxon>Pseudolysinimonas</taxon>
    </lineage>
</organism>
<dbReference type="InterPro" id="IPR050180">
    <property type="entry name" value="RNR_Ribonuclease"/>
</dbReference>